<evidence type="ECO:0000313" key="9">
    <source>
        <dbReference type="EMBL" id="VDO02017.1"/>
    </source>
</evidence>
<keyword evidence="7" id="KW-0732">Signal</keyword>
<reference evidence="9 10" key="2">
    <citation type="submission" date="2018-11" db="EMBL/GenBank/DDBJ databases">
        <authorList>
            <consortium name="Pathogen Informatics"/>
        </authorList>
    </citation>
    <scope>NUCLEOTIDE SEQUENCE [LARGE SCALE GENOMIC DNA]</scope>
</reference>
<dbReference type="GO" id="GO:0016485">
    <property type="term" value="P:protein processing"/>
    <property type="evidence" value="ECO:0007669"/>
    <property type="project" value="TreeGrafter"/>
</dbReference>
<evidence type="ECO:0000256" key="2">
    <source>
        <dbReference type="ARBA" id="ARBA00005988"/>
    </source>
</evidence>
<reference evidence="11" key="1">
    <citation type="submission" date="2017-02" db="UniProtKB">
        <authorList>
            <consortium name="WormBaseParasite"/>
        </authorList>
    </citation>
    <scope>IDENTIFICATION</scope>
</reference>
<proteinExistence type="inferred from homology"/>
<dbReference type="OrthoDB" id="10249045at2759"/>
<protein>
    <submittedName>
        <fullName evidence="11">Peptidase_M14 domain-containing protein</fullName>
    </submittedName>
</protein>
<dbReference type="InterPro" id="IPR000834">
    <property type="entry name" value="Peptidase_M14"/>
</dbReference>
<dbReference type="Gene3D" id="3.40.630.10">
    <property type="entry name" value="Zn peptidases"/>
    <property type="match status" value="1"/>
</dbReference>
<accession>A0A0R3TGH0</accession>
<dbReference type="SMART" id="SM00631">
    <property type="entry name" value="Zn_pept"/>
    <property type="match status" value="1"/>
</dbReference>
<dbReference type="GO" id="GO:0008270">
    <property type="term" value="F:zinc ion binding"/>
    <property type="evidence" value="ECO:0007669"/>
    <property type="project" value="InterPro"/>
</dbReference>
<evidence type="ECO:0000256" key="6">
    <source>
        <dbReference type="PROSITE-ProRule" id="PRU01379"/>
    </source>
</evidence>
<comment type="caution">
    <text evidence="6">Lacks conserved residue(s) required for the propagation of feature annotation.</text>
</comment>
<keyword evidence="4" id="KW-0479">Metal-binding</keyword>
<keyword evidence="10" id="KW-1185">Reference proteome</keyword>
<name>A0A0R3TGH0_RODNA</name>
<keyword evidence="5" id="KW-0862">Zinc</keyword>
<dbReference type="PANTHER" id="PTHR11532:SF93">
    <property type="entry name" value="CARBOXYPEPTIDASE E"/>
    <property type="match status" value="1"/>
</dbReference>
<dbReference type="Pfam" id="PF00246">
    <property type="entry name" value="Peptidase_M14"/>
    <property type="match status" value="1"/>
</dbReference>
<dbReference type="EMBL" id="UZAE01006174">
    <property type="protein sequence ID" value="VDO02017.1"/>
    <property type="molecule type" value="Genomic_DNA"/>
</dbReference>
<dbReference type="STRING" id="102285.A0A0R3TGH0"/>
<dbReference type="InterPro" id="IPR057247">
    <property type="entry name" value="CARBOXYPEPT_ZN_2"/>
</dbReference>
<dbReference type="GO" id="GO:0006518">
    <property type="term" value="P:peptide metabolic process"/>
    <property type="evidence" value="ECO:0007669"/>
    <property type="project" value="TreeGrafter"/>
</dbReference>
<organism evidence="11">
    <name type="scientific">Rodentolepis nana</name>
    <name type="common">Dwarf tapeworm</name>
    <name type="synonym">Hymenolepis nana</name>
    <dbReference type="NCBI Taxonomy" id="102285"/>
    <lineage>
        <taxon>Eukaryota</taxon>
        <taxon>Metazoa</taxon>
        <taxon>Spiralia</taxon>
        <taxon>Lophotrochozoa</taxon>
        <taxon>Platyhelminthes</taxon>
        <taxon>Cestoda</taxon>
        <taxon>Eucestoda</taxon>
        <taxon>Cyclophyllidea</taxon>
        <taxon>Hymenolepididae</taxon>
        <taxon>Rodentolepis</taxon>
    </lineage>
</organism>
<evidence type="ECO:0000256" key="3">
    <source>
        <dbReference type="ARBA" id="ARBA00022645"/>
    </source>
</evidence>
<dbReference type="Proteomes" id="UP000278807">
    <property type="component" value="Unassembled WGS sequence"/>
</dbReference>
<dbReference type="PANTHER" id="PTHR11532">
    <property type="entry name" value="PROTEASE M14 CARBOXYPEPTIDASE"/>
    <property type="match status" value="1"/>
</dbReference>
<dbReference type="PROSITE" id="PS00133">
    <property type="entry name" value="CARBOXYPEPT_ZN_2"/>
    <property type="match status" value="1"/>
</dbReference>
<comment type="similarity">
    <text evidence="2 6">Belongs to the peptidase M14 family.</text>
</comment>
<evidence type="ECO:0000256" key="5">
    <source>
        <dbReference type="ARBA" id="ARBA00022833"/>
    </source>
</evidence>
<comment type="cofactor">
    <cofactor evidence="1">
        <name>Zn(2+)</name>
        <dbReference type="ChEBI" id="CHEBI:29105"/>
    </cofactor>
</comment>
<keyword evidence="3" id="KW-0645">Protease</keyword>
<feature type="signal peptide" evidence="7">
    <location>
        <begin position="1"/>
        <end position="20"/>
    </location>
</feature>
<feature type="domain" description="Peptidase M14" evidence="8">
    <location>
        <begin position="25"/>
        <end position="291"/>
    </location>
</feature>
<dbReference type="SUPFAM" id="SSF53187">
    <property type="entry name" value="Zn-dependent exopeptidases"/>
    <property type="match status" value="1"/>
</dbReference>
<dbReference type="InterPro" id="IPR057246">
    <property type="entry name" value="CARBOXYPEPT_ZN_1"/>
</dbReference>
<evidence type="ECO:0000313" key="11">
    <source>
        <dbReference type="WBParaSite" id="HNAJ_0000616101-mRNA-1"/>
    </source>
</evidence>
<dbReference type="AlphaFoldDB" id="A0A0R3TGH0"/>
<evidence type="ECO:0000256" key="1">
    <source>
        <dbReference type="ARBA" id="ARBA00001947"/>
    </source>
</evidence>
<evidence type="ECO:0000313" key="10">
    <source>
        <dbReference type="Proteomes" id="UP000278807"/>
    </source>
</evidence>
<keyword evidence="3" id="KW-0121">Carboxypeptidase</keyword>
<dbReference type="GO" id="GO:0005615">
    <property type="term" value="C:extracellular space"/>
    <property type="evidence" value="ECO:0007669"/>
    <property type="project" value="TreeGrafter"/>
</dbReference>
<evidence type="ECO:0000256" key="4">
    <source>
        <dbReference type="ARBA" id="ARBA00022723"/>
    </source>
</evidence>
<sequence>MILFLSTIFLFLSFASNANAYNWTKYHSNNEVASILAEVNEKCKNISFFYHLETRRTDTTFGGNKLYVLAFGHPADRHKAEIPEVKLIANMHGNEAVGRELMLRLADYICYQYLNGDEFVNWLVLNTRLHIMPSMNPDGFELATPGDEMKGRTNGNNVDLNRNFPDSDRLFYQWSAVDNSERFHFFNDYYRSPKPEIETMMVEEWLEAVPFVLSANIHGGALVANYPFDGSIDGTRRKSPTPDDSIFVSLAEAYSGYHPQMKTGKVVCHYDNAFPKGITNGAAWYPVESVE</sequence>
<gene>
    <name evidence="9" type="ORF">HNAJ_LOCUS6157</name>
</gene>
<keyword evidence="3" id="KW-0378">Hydrolase</keyword>
<dbReference type="WBParaSite" id="HNAJ_0000616101-mRNA-1">
    <property type="protein sequence ID" value="HNAJ_0000616101-mRNA-1"/>
    <property type="gene ID" value="HNAJ_0000616101"/>
</dbReference>
<dbReference type="PROSITE" id="PS52035">
    <property type="entry name" value="PEPTIDASE_M14"/>
    <property type="match status" value="1"/>
</dbReference>
<evidence type="ECO:0000259" key="8">
    <source>
        <dbReference type="PROSITE" id="PS52035"/>
    </source>
</evidence>
<dbReference type="InterPro" id="IPR050753">
    <property type="entry name" value="Peptidase_M14_domain"/>
</dbReference>
<evidence type="ECO:0000256" key="7">
    <source>
        <dbReference type="SAM" id="SignalP"/>
    </source>
</evidence>
<dbReference type="GO" id="GO:0004181">
    <property type="term" value="F:metallocarboxypeptidase activity"/>
    <property type="evidence" value="ECO:0007669"/>
    <property type="project" value="InterPro"/>
</dbReference>
<dbReference type="PRINTS" id="PR00765">
    <property type="entry name" value="CRBOXYPTASEA"/>
</dbReference>
<dbReference type="PROSITE" id="PS00132">
    <property type="entry name" value="CARBOXYPEPT_ZN_1"/>
    <property type="match status" value="1"/>
</dbReference>
<feature type="chain" id="PRO_5043131888" evidence="7">
    <location>
        <begin position="21"/>
        <end position="291"/>
    </location>
</feature>